<reference evidence="1" key="1">
    <citation type="submission" date="2025-08" db="UniProtKB">
        <authorList>
            <consortium name="Ensembl"/>
        </authorList>
    </citation>
    <scope>IDENTIFICATION</scope>
</reference>
<proteinExistence type="predicted"/>
<dbReference type="Ensembl" id="ENSSGRT00000077771.1">
    <property type="protein sequence ID" value="ENSSGRP00000073026.1"/>
    <property type="gene ID" value="ENSSGRG00000037218.1"/>
</dbReference>
<dbReference type="InParanoid" id="A0A672QB73"/>
<organism evidence="1 2">
    <name type="scientific">Sinocyclocheilus grahami</name>
    <name type="common">Dianchi golden-line fish</name>
    <name type="synonym">Barbus grahami</name>
    <dbReference type="NCBI Taxonomy" id="75366"/>
    <lineage>
        <taxon>Eukaryota</taxon>
        <taxon>Metazoa</taxon>
        <taxon>Chordata</taxon>
        <taxon>Craniata</taxon>
        <taxon>Vertebrata</taxon>
        <taxon>Euteleostomi</taxon>
        <taxon>Actinopterygii</taxon>
        <taxon>Neopterygii</taxon>
        <taxon>Teleostei</taxon>
        <taxon>Ostariophysi</taxon>
        <taxon>Cypriniformes</taxon>
        <taxon>Cyprinidae</taxon>
        <taxon>Cyprininae</taxon>
        <taxon>Sinocyclocheilus</taxon>
    </lineage>
</organism>
<accession>A0A672QB73</accession>
<dbReference type="Proteomes" id="UP000472262">
    <property type="component" value="Unassembled WGS sequence"/>
</dbReference>
<protein>
    <submittedName>
        <fullName evidence="1">Uncharacterized protein</fullName>
    </submittedName>
</protein>
<evidence type="ECO:0000313" key="1">
    <source>
        <dbReference type="Ensembl" id="ENSSGRP00000073026.1"/>
    </source>
</evidence>
<name>A0A672QB73_SINGR</name>
<sequence>LKTIKVFMLLSHAKRVLFYALFFFLANSLAHFHSGIQNPDPARKQHSPNCLYAPRLQQTHKRPHNVRHRRSPVLCSFLFPCHTCPNTNEKGGDI</sequence>
<evidence type="ECO:0000313" key="2">
    <source>
        <dbReference type="Proteomes" id="UP000472262"/>
    </source>
</evidence>
<reference evidence="1" key="2">
    <citation type="submission" date="2025-09" db="UniProtKB">
        <authorList>
            <consortium name="Ensembl"/>
        </authorList>
    </citation>
    <scope>IDENTIFICATION</scope>
</reference>
<keyword evidence="2" id="KW-1185">Reference proteome</keyword>
<dbReference type="AlphaFoldDB" id="A0A672QB73"/>